<dbReference type="PANTHER" id="PTHR39598:SF1">
    <property type="entry name" value="AUSTINOID BIOSYNTHESIS CLUSTERS PROTEIN F-RELATED"/>
    <property type="match status" value="1"/>
</dbReference>
<dbReference type="InterPro" id="IPR032710">
    <property type="entry name" value="NTF2-like_dom_sf"/>
</dbReference>
<dbReference type="GeneID" id="70137070"/>
<gene>
    <name evidence="1" type="ORF">BKA67DRAFT_663428</name>
</gene>
<dbReference type="AlphaFoldDB" id="A0A9P8RPR1"/>
<evidence type="ECO:0008006" key="3">
    <source>
        <dbReference type="Google" id="ProtNLM"/>
    </source>
</evidence>
<dbReference type="PANTHER" id="PTHR39598">
    <property type="entry name" value="AUSTINOL SYNTHESIS PROTEIN F-RELATED"/>
    <property type="match status" value="1"/>
</dbReference>
<name>A0A9P8RPR1_9PEZI</name>
<protein>
    <recommendedName>
        <fullName evidence="3">SnoaL-like domain-containing protein</fullName>
    </recommendedName>
</protein>
<dbReference type="EMBL" id="JAGPXC010000009">
    <property type="protein sequence ID" value="KAH6647080.1"/>
    <property type="molecule type" value="Genomic_DNA"/>
</dbReference>
<evidence type="ECO:0000313" key="1">
    <source>
        <dbReference type="EMBL" id="KAH6647080.1"/>
    </source>
</evidence>
<dbReference type="SUPFAM" id="SSF54427">
    <property type="entry name" value="NTF2-like"/>
    <property type="match status" value="1"/>
</dbReference>
<accession>A0A9P8RPR1</accession>
<evidence type="ECO:0000313" key="2">
    <source>
        <dbReference type="Proteomes" id="UP000758603"/>
    </source>
</evidence>
<sequence length="153" mass="17443">MTSLRERAIHAIQSFNDWHIDAIMAWRAESCIHEILPKSLKQPPMDNATYRAYFTTQLPLFKNFHVTVHEVFEDVVGKQVAVWCSSTADSVVGPYQNEYVMMLYFTDDGSKVVRVREFVDSAFSINHFGKMRVKLEEKNGVPGGDKQSPKGSL</sequence>
<organism evidence="1 2">
    <name type="scientific">Truncatella angustata</name>
    <dbReference type="NCBI Taxonomy" id="152316"/>
    <lineage>
        <taxon>Eukaryota</taxon>
        <taxon>Fungi</taxon>
        <taxon>Dikarya</taxon>
        <taxon>Ascomycota</taxon>
        <taxon>Pezizomycotina</taxon>
        <taxon>Sordariomycetes</taxon>
        <taxon>Xylariomycetidae</taxon>
        <taxon>Amphisphaeriales</taxon>
        <taxon>Sporocadaceae</taxon>
        <taxon>Truncatella</taxon>
    </lineage>
</organism>
<comment type="caution">
    <text evidence="1">The sequence shown here is derived from an EMBL/GenBank/DDBJ whole genome shotgun (WGS) entry which is preliminary data.</text>
</comment>
<keyword evidence="2" id="KW-1185">Reference proteome</keyword>
<reference evidence="1" key="1">
    <citation type="journal article" date="2021" name="Nat. Commun.">
        <title>Genetic determinants of endophytism in the Arabidopsis root mycobiome.</title>
        <authorList>
            <person name="Mesny F."/>
            <person name="Miyauchi S."/>
            <person name="Thiergart T."/>
            <person name="Pickel B."/>
            <person name="Atanasova L."/>
            <person name="Karlsson M."/>
            <person name="Huettel B."/>
            <person name="Barry K.W."/>
            <person name="Haridas S."/>
            <person name="Chen C."/>
            <person name="Bauer D."/>
            <person name="Andreopoulos W."/>
            <person name="Pangilinan J."/>
            <person name="LaButti K."/>
            <person name="Riley R."/>
            <person name="Lipzen A."/>
            <person name="Clum A."/>
            <person name="Drula E."/>
            <person name="Henrissat B."/>
            <person name="Kohler A."/>
            <person name="Grigoriev I.V."/>
            <person name="Martin F.M."/>
            <person name="Hacquard S."/>
        </authorList>
    </citation>
    <scope>NUCLEOTIDE SEQUENCE</scope>
    <source>
        <strain evidence="1">MPI-SDFR-AT-0073</strain>
    </source>
</reference>
<dbReference type="Proteomes" id="UP000758603">
    <property type="component" value="Unassembled WGS sequence"/>
</dbReference>
<dbReference type="OrthoDB" id="3758478at2759"/>
<dbReference type="Gene3D" id="3.10.450.50">
    <property type="match status" value="1"/>
</dbReference>
<dbReference type="RefSeq" id="XP_045953594.1">
    <property type="nucleotide sequence ID" value="XM_046108179.1"/>
</dbReference>
<dbReference type="InterPro" id="IPR050977">
    <property type="entry name" value="Fungal_Meroterpenoid_Isomerase"/>
</dbReference>
<proteinExistence type="predicted"/>